<evidence type="ECO:0000259" key="7">
    <source>
        <dbReference type="PROSITE" id="PS50004"/>
    </source>
</evidence>
<dbReference type="SMART" id="SM00239">
    <property type="entry name" value="C2"/>
    <property type="match status" value="5"/>
</dbReference>
<keyword evidence="5 6" id="KW-0472">Membrane</keyword>
<name>A0AAV9XYK9_9CRYT</name>
<gene>
    <name evidence="8" type="ORF">RS030_243641</name>
</gene>
<keyword evidence="9" id="KW-1185">Reference proteome</keyword>
<evidence type="ECO:0000256" key="5">
    <source>
        <dbReference type="ARBA" id="ARBA00023136"/>
    </source>
</evidence>
<dbReference type="GO" id="GO:0007009">
    <property type="term" value="P:plasma membrane organization"/>
    <property type="evidence" value="ECO:0007669"/>
    <property type="project" value="TreeGrafter"/>
</dbReference>
<feature type="transmembrane region" description="Helical" evidence="6">
    <location>
        <begin position="1835"/>
        <end position="1856"/>
    </location>
</feature>
<dbReference type="Pfam" id="PF00168">
    <property type="entry name" value="C2"/>
    <property type="match status" value="4"/>
</dbReference>
<evidence type="ECO:0000256" key="3">
    <source>
        <dbReference type="ARBA" id="ARBA00022737"/>
    </source>
</evidence>
<comment type="caution">
    <text evidence="8">The sequence shown here is derived from an EMBL/GenBank/DDBJ whole genome shotgun (WGS) entry which is preliminary data.</text>
</comment>
<feature type="domain" description="C2" evidence="7">
    <location>
        <begin position="166"/>
        <end position="297"/>
    </location>
</feature>
<feature type="domain" description="C2" evidence="7">
    <location>
        <begin position="1"/>
        <end position="123"/>
    </location>
</feature>
<reference evidence="8 9" key="1">
    <citation type="submission" date="2023-10" db="EMBL/GenBank/DDBJ databases">
        <title>Comparative genomics analysis reveals potential genetic determinants of host preference in Cryptosporidium xiaoi.</title>
        <authorList>
            <person name="Xiao L."/>
            <person name="Li J."/>
        </authorList>
    </citation>
    <scope>NUCLEOTIDE SEQUENCE [LARGE SCALE GENOMIC DNA]</scope>
    <source>
        <strain evidence="8 9">52996</strain>
    </source>
</reference>
<keyword evidence="3" id="KW-0677">Repeat</keyword>
<dbReference type="Proteomes" id="UP001311799">
    <property type="component" value="Unassembled WGS sequence"/>
</dbReference>
<keyword evidence="2 6" id="KW-0812">Transmembrane</keyword>
<dbReference type="EMBL" id="JAWDEY010000016">
    <property type="protein sequence ID" value="KAK6588987.1"/>
    <property type="molecule type" value="Genomic_DNA"/>
</dbReference>
<evidence type="ECO:0000256" key="6">
    <source>
        <dbReference type="SAM" id="Phobius"/>
    </source>
</evidence>
<evidence type="ECO:0000256" key="2">
    <source>
        <dbReference type="ARBA" id="ARBA00022692"/>
    </source>
</evidence>
<dbReference type="InterPro" id="IPR000008">
    <property type="entry name" value="C2_dom"/>
</dbReference>
<proteinExistence type="predicted"/>
<dbReference type="InterPro" id="IPR037721">
    <property type="entry name" value="Ferlin"/>
</dbReference>
<evidence type="ECO:0000256" key="4">
    <source>
        <dbReference type="ARBA" id="ARBA00022989"/>
    </source>
</evidence>
<evidence type="ECO:0000313" key="9">
    <source>
        <dbReference type="Proteomes" id="UP001311799"/>
    </source>
</evidence>
<organism evidence="8 9">
    <name type="scientific">Cryptosporidium xiaoi</name>
    <dbReference type="NCBI Taxonomy" id="659607"/>
    <lineage>
        <taxon>Eukaryota</taxon>
        <taxon>Sar</taxon>
        <taxon>Alveolata</taxon>
        <taxon>Apicomplexa</taxon>
        <taxon>Conoidasida</taxon>
        <taxon>Coccidia</taxon>
        <taxon>Eucoccidiorida</taxon>
        <taxon>Eimeriorina</taxon>
        <taxon>Cryptosporidiidae</taxon>
        <taxon>Cryptosporidium</taxon>
    </lineage>
</organism>
<dbReference type="GO" id="GO:0016020">
    <property type="term" value="C:membrane"/>
    <property type="evidence" value="ECO:0007669"/>
    <property type="project" value="UniProtKB-SubCell"/>
</dbReference>
<feature type="domain" description="C2" evidence="7">
    <location>
        <begin position="557"/>
        <end position="672"/>
    </location>
</feature>
<accession>A0AAV9XYK9</accession>
<evidence type="ECO:0000256" key="1">
    <source>
        <dbReference type="ARBA" id="ARBA00004167"/>
    </source>
</evidence>
<feature type="domain" description="C2" evidence="7">
    <location>
        <begin position="1610"/>
        <end position="1751"/>
    </location>
</feature>
<evidence type="ECO:0000313" key="8">
    <source>
        <dbReference type="EMBL" id="KAK6588987.1"/>
    </source>
</evidence>
<protein>
    <recommendedName>
        <fullName evidence="7">C2 domain-containing protein</fullName>
    </recommendedName>
</protein>
<sequence length="1857" mass="210980">MLWGHPQAYNVIVEIIEVQNLVWPVEIALTDKKSKIDAKLPNPLVEVAIRGQSYYTDSKEATSSCAFNKTFYFRHLMLDSSEFQRSTVEIRVLNQGFFKQELIGLYTGSFEKIYSLPNHRLLKTLVPITIPERPSIPLGYIRLSIYILGENDLVAPEDSFGCDDSFGNIVSISNQYIQSTELAITYYHLNFNIHLARDVLLPDYADLSHQEADGYLPSPFVRIVVLDNALETAIIRSSPSPVWNETLKFPVGIPCLDDRIVLELWDAQGGGDGPRLVAQTKLSLQDILQSELGPTWLHFYGQTTGLRGSAIDIKSIAISSMNSQSNGQVNTTQIIPVTMKYSSFGVLGMFDTKHIASYPCVAYLGRLLVSASLSRIPNPTPIKNFCQPAELPKVDPYLLWGDIYEISGLGMPSEVYIELSIGSWTYWVIPDPRNKISDSFPLTPNLGRIPDQLFAMPDIDMSADLLIRVFTKDESQDRPLFHSYIRISTNEMLRYSSDRPRWYPLLSAAHYGIMVGQDIPYDEAAALSHIKHYGMILGSFILRKSDQDNQFEHFVPSSSKIKRPKRIQYNLCRWICRAYIFQAIRLPVVESTLPDSLVMVTLGGGTVLTEVIPKTVNPDWHEALVFDAALPEDLSIAQWLNIAVLHEDIVLGSVAISPLYIGFMKKSRPEWFILQTPRTPECKARILCTFELVKIGDINSNILYSSLSNIDFNSTFGSNLEKSSNLQQTDKLNNWFIPDVTPTYVPCDIHLFLIGIRLRNQNDSANSIFSLSSSTKPIIQFEFGRDPEKPENRLWIQQATEPIQGDSGKYNYLKNFCLKCHIPASPIYQTYLEIRVLEPVNVFGTKCREFGTAYLHLNQHLPWIEEYHQRSLKTEFQYLPPLMSTKKWLNSGKKFLSKYYKGPWKFWKNKVSESPSLSPKINLSGSSSSKLSYRSSLISLPTGEIINNVGLCDDFNDISFGNDEYDELGNSYYTRQGDNENNIKLPLNNDEKSEFDDFFDIFYEQSSTIPADNSQFIKDKTLLLSTDNKFELGLPNLIQDFFFSNDGNNVKYGKEIIQENDINTSELNKELSPINFLKSNELYNNYYNLTEEESFANDPTLNIPIHDLEALNSCISSMESYIKPIIDDKSSENYYMLSENIRDKTNKYYNISKNINWGIRSQLYDTNVKKMLNNEKMKLDWFLKYELYEDFGEIDTNELLLEMEDDDNNDCQDELNHEYETELDMDELPYDSIPIISANRLGEAEVVGFLKIYCKILSRYSINRNMNYKISDENDNMNIQNKGDDELIAKTPVPKLLNLSSREIKENQIRELRKSSINMNIADGNDNNYMDIGNINNRSFTSSNYSLVSSSSSSSFMTKLHNRRFSLSSFEGDVLSNTSDSSYLKDGYYYDPLLEKLKRQIADISRLKVRIYVLTGHGFVPPKVNTRNALLALSGTGGCSSDNEANWYINVKTGPNSTNSLDISNAGNSGYNIRNSSNIDSNNNYNNRNNIGNVITCFKGGIFEINDAESISKGFSPDFYKTYELDAILPVNALLTISIMNKSNNISTFYGRTYIDIEDRFFHPLYQKTLNSDTLLPIEIRQLYSQNDDLVSNITQGSVGSLRCWIHVLPPEIAILRPVYPLNPPTAEICQVRVVIYKLKNIPISKLVSNSGMTGLIKFGEPSISLMVKGLMSPSSNTVIEQDTDTHWNSSDGTAVFNWRFVFNVPVPCHFPILRLQVWNRGLLVFGDALSECSLDLSSYLMRSRKLNSKININRTLINMCHPARPNEKRGEMEIEISILPLSLAESMPVGIGREEPNRDPYLPDVTDHRNYITTSAFGKGFFTATSNVKWGAKLLTWLITAVVIITILSLLIKLFK</sequence>
<dbReference type="InterPro" id="IPR035892">
    <property type="entry name" value="C2_domain_sf"/>
</dbReference>
<dbReference type="PANTHER" id="PTHR12546">
    <property type="entry name" value="FER-1-LIKE"/>
    <property type="match status" value="1"/>
</dbReference>
<dbReference type="PROSITE" id="PS50004">
    <property type="entry name" value="C2"/>
    <property type="match status" value="4"/>
</dbReference>
<comment type="subcellular location">
    <subcellularLocation>
        <location evidence="1">Membrane</location>
        <topology evidence="1">Single-pass membrane protein</topology>
    </subcellularLocation>
</comment>
<dbReference type="Gene3D" id="2.60.40.150">
    <property type="entry name" value="C2 domain"/>
    <property type="match status" value="4"/>
</dbReference>
<dbReference type="SUPFAM" id="SSF49562">
    <property type="entry name" value="C2 domain (Calcium/lipid-binding domain, CaLB)"/>
    <property type="match status" value="4"/>
</dbReference>
<dbReference type="PANTHER" id="PTHR12546:SF33">
    <property type="entry name" value="SPERM VESICLE FUSION PROTEIN FER-1"/>
    <property type="match status" value="1"/>
</dbReference>
<keyword evidence="4 6" id="KW-1133">Transmembrane helix</keyword>